<dbReference type="SUPFAM" id="SSF47473">
    <property type="entry name" value="EF-hand"/>
    <property type="match status" value="1"/>
</dbReference>
<evidence type="ECO:0000256" key="2">
    <source>
        <dbReference type="ARBA" id="ARBA00022723"/>
    </source>
</evidence>
<evidence type="ECO:0000256" key="1">
    <source>
        <dbReference type="ARBA" id="ARBA00003291"/>
    </source>
</evidence>
<dbReference type="PROSITE" id="PS50222">
    <property type="entry name" value="EF_HAND_2"/>
    <property type="match status" value="3"/>
</dbReference>
<proteinExistence type="predicted"/>
<comment type="caution">
    <text evidence="7">The sequence shown here is derived from an EMBL/GenBank/DDBJ whole genome shotgun (WGS) entry which is preliminary data.</text>
</comment>
<protein>
    <recommendedName>
        <fullName evidence="6">EF-hand domain-containing protein</fullName>
    </recommendedName>
</protein>
<evidence type="ECO:0000313" key="8">
    <source>
        <dbReference type="Proteomes" id="UP000823388"/>
    </source>
</evidence>
<evidence type="ECO:0000313" key="7">
    <source>
        <dbReference type="EMBL" id="KAG2620194.1"/>
    </source>
</evidence>
<dbReference type="InterPro" id="IPR002048">
    <property type="entry name" value="EF_hand_dom"/>
</dbReference>
<gene>
    <name evidence="7" type="ORF">PVAP13_3NG158703</name>
</gene>
<dbReference type="FunFam" id="1.10.238.10:FF:000089">
    <property type="entry name" value="calmodulin-like protein 3"/>
    <property type="match status" value="1"/>
</dbReference>
<name>A0A8T0UHG0_PANVG</name>
<dbReference type="SMART" id="SM00054">
    <property type="entry name" value="EFh"/>
    <property type="match status" value="3"/>
</dbReference>
<dbReference type="Gene3D" id="1.10.238.10">
    <property type="entry name" value="EF-hand"/>
    <property type="match status" value="2"/>
</dbReference>
<dbReference type="EMBL" id="CM029042">
    <property type="protein sequence ID" value="KAG2620194.1"/>
    <property type="molecule type" value="Genomic_DNA"/>
</dbReference>
<dbReference type="PANTHER" id="PTHR23050">
    <property type="entry name" value="CALCIUM BINDING PROTEIN"/>
    <property type="match status" value="1"/>
</dbReference>
<evidence type="ECO:0000259" key="6">
    <source>
        <dbReference type="PROSITE" id="PS50222"/>
    </source>
</evidence>
<keyword evidence="2" id="KW-0479">Metal-binding</keyword>
<feature type="domain" description="EF-hand" evidence="6">
    <location>
        <begin position="130"/>
        <end position="165"/>
    </location>
</feature>
<dbReference type="AlphaFoldDB" id="A0A8T0UHG0"/>
<dbReference type="CDD" id="cd00051">
    <property type="entry name" value="EFh"/>
    <property type="match status" value="1"/>
</dbReference>
<dbReference type="OrthoDB" id="690206at2759"/>
<organism evidence="7 8">
    <name type="scientific">Panicum virgatum</name>
    <name type="common">Blackwell switchgrass</name>
    <dbReference type="NCBI Taxonomy" id="38727"/>
    <lineage>
        <taxon>Eukaryota</taxon>
        <taxon>Viridiplantae</taxon>
        <taxon>Streptophyta</taxon>
        <taxon>Embryophyta</taxon>
        <taxon>Tracheophyta</taxon>
        <taxon>Spermatophyta</taxon>
        <taxon>Magnoliopsida</taxon>
        <taxon>Liliopsida</taxon>
        <taxon>Poales</taxon>
        <taxon>Poaceae</taxon>
        <taxon>PACMAD clade</taxon>
        <taxon>Panicoideae</taxon>
        <taxon>Panicodae</taxon>
        <taxon>Paniceae</taxon>
        <taxon>Panicinae</taxon>
        <taxon>Panicum</taxon>
        <taxon>Panicum sect. Hiantes</taxon>
    </lineage>
</organism>
<reference evidence="7" key="1">
    <citation type="submission" date="2020-05" db="EMBL/GenBank/DDBJ databases">
        <title>WGS assembly of Panicum virgatum.</title>
        <authorList>
            <person name="Lovell J.T."/>
            <person name="Jenkins J."/>
            <person name="Shu S."/>
            <person name="Juenger T.E."/>
            <person name="Schmutz J."/>
        </authorList>
    </citation>
    <scope>NUCLEOTIDE SEQUENCE</scope>
    <source>
        <strain evidence="7">AP13</strain>
    </source>
</reference>
<dbReference type="InterPro" id="IPR018247">
    <property type="entry name" value="EF_Hand_1_Ca_BS"/>
</dbReference>
<dbReference type="InterPro" id="IPR011992">
    <property type="entry name" value="EF-hand-dom_pair"/>
</dbReference>
<dbReference type="InterPro" id="IPR050145">
    <property type="entry name" value="Centrin_CML-like"/>
</dbReference>
<feature type="region of interest" description="Disordered" evidence="5">
    <location>
        <begin position="1"/>
        <end position="39"/>
    </location>
</feature>
<evidence type="ECO:0000256" key="4">
    <source>
        <dbReference type="ARBA" id="ARBA00022837"/>
    </source>
</evidence>
<dbReference type="Pfam" id="PF13499">
    <property type="entry name" value="EF-hand_7"/>
    <property type="match status" value="1"/>
</dbReference>
<dbReference type="Proteomes" id="UP000823388">
    <property type="component" value="Chromosome 3N"/>
</dbReference>
<keyword evidence="4" id="KW-0106">Calcium</keyword>
<dbReference type="PROSITE" id="PS00018">
    <property type="entry name" value="EF_HAND_1"/>
    <property type="match status" value="2"/>
</dbReference>
<feature type="domain" description="EF-hand" evidence="6">
    <location>
        <begin position="168"/>
        <end position="203"/>
    </location>
</feature>
<sequence>MMAPPPLLMSAPSVSAAASSARPGTLPQMQRQGPCNGGRQRRLESQRLRRVFDLFDRDGDGVITPTELLAALGRLGLGLDHATVPAQGAPAATCALEAVFAAYVAPGMPGLRFQDFEALHAELAGDHGNAKEEEMREAFSVFDEDGDSYISVAELQAVLVRMGLPEAGCMARVRDMIAAADRDSDGRVDFDEFKAMMAGGTATDI</sequence>
<feature type="domain" description="EF-hand" evidence="6">
    <location>
        <begin position="43"/>
        <end position="78"/>
    </location>
</feature>
<accession>A0A8T0UHG0</accession>
<dbReference type="GO" id="GO:0005509">
    <property type="term" value="F:calcium ion binding"/>
    <property type="evidence" value="ECO:0007669"/>
    <property type="project" value="InterPro"/>
</dbReference>
<keyword evidence="3" id="KW-0677">Repeat</keyword>
<comment type="function">
    <text evidence="1">Potential calcium sensor.</text>
</comment>
<feature type="compositionally biased region" description="Low complexity" evidence="5">
    <location>
        <begin position="8"/>
        <end position="23"/>
    </location>
</feature>
<evidence type="ECO:0000256" key="5">
    <source>
        <dbReference type="SAM" id="MobiDB-lite"/>
    </source>
</evidence>
<dbReference type="Pfam" id="PF13405">
    <property type="entry name" value="EF-hand_6"/>
    <property type="match status" value="1"/>
</dbReference>
<evidence type="ECO:0000256" key="3">
    <source>
        <dbReference type="ARBA" id="ARBA00022737"/>
    </source>
</evidence>
<keyword evidence="8" id="KW-1185">Reference proteome</keyword>